<accession>A0ACA9MD61</accession>
<evidence type="ECO:0000313" key="2">
    <source>
        <dbReference type="Proteomes" id="UP000789702"/>
    </source>
</evidence>
<dbReference type="EMBL" id="CAJVPU010008190">
    <property type="protein sequence ID" value="CAG8581179.1"/>
    <property type="molecule type" value="Genomic_DNA"/>
</dbReference>
<protein>
    <submittedName>
        <fullName evidence="1">10891_t:CDS:1</fullName>
    </submittedName>
</protein>
<evidence type="ECO:0000313" key="1">
    <source>
        <dbReference type="EMBL" id="CAG8581179.1"/>
    </source>
</evidence>
<proteinExistence type="predicted"/>
<comment type="caution">
    <text evidence="1">The sequence shown here is derived from an EMBL/GenBank/DDBJ whole genome shotgun (WGS) entry which is preliminary data.</text>
</comment>
<keyword evidence="2" id="KW-1185">Reference proteome</keyword>
<feature type="non-terminal residue" evidence="1">
    <location>
        <position position="1"/>
    </location>
</feature>
<organism evidence="1 2">
    <name type="scientific">Dentiscutata heterogama</name>
    <dbReference type="NCBI Taxonomy" id="1316150"/>
    <lineage>
        <taxon>Eukaryota</taxon>
        <taxon>Fungi</taxon>
        <taxon>Fungi incertae sedis</taxon>
        <taxon>Mucoromycota</taxon>
        <taxon>Glomeromycotina</taxon>
        <taxon>Glomeromycetes</taxon>
        <taxon>Diversisporales</taxon>
        <taxon>Gigasporaceae</taxon>
        <taxon>Dentiscutata</taxon>
    </lineage>
</organism>
<gene>
    <name evidence="1" type="ORF">DHETER_LOCUS6475</name>
</gene>
<sequence>ETIHAIQENPSQLDCDIGFLKDHLDRPQTTLYYLIDRIQLTDILEIWELSGLTNANTNYVVVPDLHILDKFRALHTFMAEIKQHAQKKVKYVSGFGKAKRVLNLAFDMSCEDEFINIIDNFINQKKSNISITNDENIENLYILDSLVVKWRERPPNKRIKSSAENDSHNSTKTSISAINLVDSNLYIRNASKTTIQQMQNLQYLSELTTRTPFHTLNNNSNDQADTLFDSSTKATQGINENTAK</sequence>
<dbReference type="Proteomes" id="UP000789702">
    <property type="component" value="Unassembled WGS sequence"/>
</dbReference>
<reference evidence="1" key="1">
    <citation type="submission" date="2021-06" db="EMBL/GenBank/DDBJ databases">
        <authorList>
            <person name="Kallberg Y."/>
            <person name="Tangrot J."/>
            <person name="Rosling A."/>
        </authorList>
    </citation>
    <scope>NUCLEOTIDE SEQUENCE</scope>
    <source>
        <strain evidence="1">IL203A</strain>
    </source>
</reference>
<name>A0ACA9MD61_9GLOM</name>